<dbReference type="InterPro" id="IPR019141">
    <property type="entry name" value="DUF2045"/>
</dbReference>
<organism evidence="3 4">
    <name type="scientific">Tetradesmus obliquus</name>
    <name type="common">Green alga</name>
    <name type="synonym">Acutodesmus obliquus</name>
    <dbReference type="NCBI Taxonomy" id="3088"/>
    <lineage>
        <taxon>Eukaryota</taxon>
        <taxon>Viridiplantae</taxon>
        <taxon>Chlorophyta</taxon>
        <taxon>core chlorophytes</taxon>
        <taxon>Chlorophyceae</taxon>
        <taxon>CS clade</taxon>
        <taxon>Sphaeropleales</taxon>
        <taxon>Scenedesmaceae</taxon>
        <taxon>Tetradesmus</taxon>
    </lineage>
</organism>
<protein>
    <submittedName>
        <fullName evidence="3">Uncharacterized protein</fullName>
    </submittedName>
</protein>
<evidence type="ECO:0000256" key="1">
    <source>
        <dbReference type="SAM" id="MobiDB-lite"/>
    </source>
</evidence>
<gene>
    <name evidence="3" type="ORF">BQ4739_LOCUS6236</name>
</gene>
<dbReference type="PANTHER" id="PTHR21477">
    <property type="entry name" value="ZGC:172139"/>
    <property type="match status" value="1"/>
</dbReference>
<dbReference type="PANTHER" id="PTHR21477:SF12">
    <property type="entry name" value="PROTEIN PHLOEM PROTEIN 2-LIKE A10"/>
    <property type="match status" value="1"/>
</dbReference>
<accession>A0A383VLK7</accession>
<reference evidence="3 4" key="1">
    <citation type="submission" date="2016-10" db="EMBL/GenBank/DDBJ databases">
        <authorList>
            <person name="Cai Z."/>
        </authorList>
    </citation>
    <scope>NUCLEOTIDE SEQUENCE [LARGE SCALE GENOMIC DNA]</scope>
</reference>
<name>A0A383VLK7_TETOB</name>
<evidence type="ECO:0000313" key="4">
    <source>
        <dbReference type="Proteomes" id="UP000256970"/>
    </source>
</evidence>
<dbReference type="EMBL" id="FNXT01000662">
    <property type="protein sequence ID" value="SZX65770.1"/>
    <property type="molecule type" value="Genomic_DNA"/>
</dbReference>
<proteinExistence type="predicted"/>
<keyword evidence="2" id="KW-0472">Membrane</keyword>
<keyword evidence="2" id="KW-0812">Transmembrane</keyword>
<keyword evidence="4" id="KW-1185">Reference proteome</keyword>
<dbReference type="Proteomes" id="UP000256970">
    <property type="component" value="Unassembled WGS sequence"/>
</dbReference>
<feature type="region of interest" description="Disordered" evidence="1">
    <location>
        <begin position="175"/>
        <end position="222"/>
    </location>
</feature>
<sequence length="551" mass="56111">MSSRPDASWWARNRQYVALACAATAAGVAAYQLAHPRVKATQAALQRAADTLDKYSNAAASAGEALAILSADIKQFLASDADELPPSLRQLGKLVRSQEMQDTLASCIASAVKGMLASGSPAADGAPGEPSVVDKVIEAVLSDRGQSLVGLAVRTAAQTSSETFCAALQTGIEAAMGPSSSSSSRGHHQSEQHPDASPAASPRHYQQQHSPSRHRHQQQLQGLHPAAATLVTVLSNPQMLNLIDALVSTTVGSAVGAYIRQAGQESMLTSFMDTLAKPGNKEIIIEVMSSVSAAFCREAAAACVAPASTVASPRPASRLAQQQPLPQPLLQHAPHAAAAAAASSSAAALKQLQPSRKPAAAAAGSDSEDVDDGNSSSSSQPSTPQSGPSTPEPSLAAEPAAAGGLRGLASRSSFAGSAVAGLILRRNSFPGMGGGWGYGGAASSSGGGGSAGCVVDPAALGPMSTLVSLFVQAARFQEFRSLMVDVSRSSTREFVLSLLPASWSLAARNGSGGSNALASAALTAALYRVYSAMCVMLFLMVYALGPKTLEQ</sequence>
<evidence type="ECO:0000313" key="3">
    <source>
        <dbReference type="EMBL" id="SZX65770.1"/>
    </source>
</evidence>
<feature type="region of interest" description="Disordered" evidence="1">
    <location>
        <begin position="349"/>
        <end position="402"/>
    </location>
</feature>
<keyword evidence="2" id="KW-1133">Transmembrane helix</keyword>
<evidence type="ECO:0000256" key="2">
    <source>
        <dbReference type="SAM" id="Phobius"/>
    </source>
</evidence>
<feature type="transmembrane region" description="Helical" evidence="2">
    <location>
        <begin position="525"/>
        <end position="545"/>
    </location>
</feature>
<dbReference type="AlphaFoldDB" id="A0A383VLK7"/>
<feature type="compositionally biased region" description="Low complexity" evidence="1">
    <location>
        <begin position="373"/>
        <end position="402"/>
    </location>
</feature>